<dbReference type="Pfam" id="PF00501">
    <property type="entry name" value="AMP-binding"/>
    <property type="match status" value="1"/>
</dbReference>
<evidence type="ECO:0000259" key="2">
    <source>
        <dbReference type="Pfam" id="PF13193"/>
    </source>
</evidence>
<dbReference type="PROSITE" id="PS00455">
    <property type="entry name" value="AMP_BINDING"/>
    <property type="match status" value="1"/>
</dbReference>
<dbReference type="InterPro" id="IPR050237">
    <property type="entry name" value="ATP-dep_AMP-bd_enzyme"/>
</dbReference>
<dbReference type="SUPFAM" id="SSF56801">
    <property type="entry name" value="Acetyl-CoA synthetase-like"/>
    <property type="match status" value="1"/>
</dbReference>
<dbReference type="Pfam" id="PF13193">
    <property type="entry name" value="AMP-binding_C"/>
    <property type="match status" value="1"/>
</dbReference>
<dbReference type="RefSeq" id="WP_379900251.1">
    <property type="nucleotide sequence ID" value="NZ_JBHRTR010000025.1"/>
</dbReference>
<feature type="domain" description="AMP-dependent synthetase/ligase" evidence="1">
    <location>
        <begin position="32"/>
        <end position="405"/>
    </location>
</feature>
<dbReference type="InterPro" id="IPR000873">
    <property type="entry name" value="AMP-dep_synth/lig_dom"/>
</dbReference>
<evidence type="ECO:0000259" key="1">
    <source>
        <dbReference type="Pfam" id="PF00501"/>
    </source>
</evidence>
<feature type="domain" description="AMP-binding enzyme C-terminal" evidence="2">
    <location>
        <begin position="455"/>
        <end position="530"/>
    </location>
</feature>
<comment type="caution">
    <text evidence="3">The sequence shown here is derived from an EMBL/GenBank/DDBJ whole genome shotgun (WGS) entry which is preliminary data.</text>
</comment>
<keyword evidence="4" id="KW-1185">Reference proteome</keyword>
<organism evidence="3 4">
    <name type="scientific">Marinibaculum pumilum</name>
    <dbReference type="NCBI Taxonomy" id="1766165"/>
    <lineage>
        <taxon>Bacteria</taxon>
        <taxon>Pseudomonadati</taxon>
        <taxon>Pseudomonadota</taxon>
        <taxon>Alphaproteobacteria</taxon>
        <taxon>Rhodospirillales</taxon>
        <taxon>Rhodospirillaceae</taxon>
        <taxon>Marinibaculum</taxon>
    </lineage>
</organism>
<dbReference type="InterPro" id="IPR042099">
    <property type="entry name" value="ANL_N_sf"/>
</dbReference>
<evidence type="ECO:0000313" key="4">
    <source>
        <dbReference type="Proteomes" id="UP001595528"/>
    </source>
</evidence>
<name>A0ABV7KZE4_9PROT</name>
<proteinExistence type="predicted"/>
<reference evidence="4" key="1">
    <citation type="journal article" date="2019" name="Int. J. Syst. Evol. Microbiol.">
        <title>The Global Catalogue of Microorganisms (GCM) 10K type strain sequencing project: providing services to taxonomists for standard genome sequencing and annotation.</title>
        <authorList>
            <consortium name="The Broad Institute Genomics Platform"/>
            <consortium name="The Broad Institute Genome Sequencing Center for Infectious Disease"/>
            <person name="Wu L."/>
            <person name="Ma J."/>
        </authorList>
    </citation>
    <scope>NUCLEOTIDE SEQUENCE [LARGE SCALE GENOMIC DNA]</scope>
    <source>
        <strain evidence="4">KCTC 42964</strain>
    </source>
</reference>
<dbReference type="InterPro" id="IPR025110">
    <property type="entry name" value="AMP-bd_C"/>
</dbReference>
<dbReference type="InterPro" id="IPR020845">
    <property type="entry name" value="AMP-binding_CS"/>
</dbReference>
<dbReference type="PANTHER" id="PTHR43767">
    <property type="entry name" value="LONG-CHAIN-FATTY-ACID--COA LIGASE"/>
    <property type="match status" value="1"/>
</dbReference>
<dbReference type="Gene3D" id="3.40.50.12780">
    <property type="entry name" value="N-terminal domain of ligase-like"/>
    <property type="match status" value="1"/>
</dbReference>
<evidence type="ECO:0000313" key="3">
    <source>
        <dbReference type="EMBL" id="MFC3227783.1"/>
    </source>
</evidence>
<accession>A0ABV7KZE4</accession>
<sequence length="555" mass="59063">MSLAAPEDPQTAACLEALRQTRDADTLPALFRSRAARLGEAPFLLFRDRCLSWQQVGALATAWAGELRRQAAAVSDDVDDAGGGIAARVAVALPNCDSLVVLLLACAKAGLVFVPVNPALTAEEMATALGVVSPTLIVTTAGLVPKLSAAAAQAGCGPLPVVAVDDADLTLPDLPDPVPERAGPDEEPDPGQPLAIVFTSGTTGVPKGAVHSHRTYVTAAEIAAFRMRLDAADRLLVILPLFHLNALFYSVGGTIVCGGRLVIEERFQAGGFWQVVARHGITQVNMIAAVGNILLKRDRSEFPGNATLRKVSAAPVTREVADALRDSFGIAHVVESYGMTEAPGIAQVDFFDRDHRACLGRPIVHPLTNAPVSQIRIVDEARRDLPAGEVGRIMIRASTMMQGYFRRPDLADRIDGEGWFLTEDRGRLDPDGYAYFCGRTADLIRTRGENVAAAEVEAAILTHSAVSEVGCIGIPSDMGEEDILAVVALRPGAQVLPAELAAHCRARLSRHKVPRLFVFRDALPKTPTQKVAHHRLRADPDLLADAVPVEPAVVS</sequence>
<dbReference type="Gene3D" id="3.30.300.30">
    <property type="match status" value="1"/>
</dbReference>
<dbReference type="PANTHER" id="PTHR43767:SF10">
    <property type="entry name" value="SURFACTIN SYNTHASE SUBUNIT 1"/>
    <property type="match status" value="1"/>
</dbReference>
<protein>
    <submittedName>
        <fullName evidence="3">Class I adenylate-forming enzyme family protein</fullName>
    </submittedName>
</protein>
<dbReference type="Proteomes" id="UP001595528">
    <property type="component" value="Unassembled WGS sequence"/>
</dbReference>
<dbReference type="EMBL" id="JBHRTR010000025">
    <property type="protein sequence ID" value="MFC3227783.1"/>
    <property type="molecule type" value="Genomic_DNA"/>
</dbReference>
<gene>
    <name evidence="3" type="ORF">ACFOGJ_11105</name>
</gene>
<dbReference type="InterPro" id="IPR045851">
    <property type="entry name" value="AMP-bd_C_sf"/>
</dbReference>